<reference evidence="2" key="1">
    <citation type="submission" date="2023-03" db="EMBL/GenBank/DDBJ databases">
        <authorList>
            <person name="Cleenwerck I."/>
        </authorList>
    </citation>
    <scope>NUCLEOTIDE SEQUENCE</scope>
    <source>
        <strain evidence="2">LMG 32879</strain>
    </source>
</reference>
<dbReference type="AlphaFoldDB" id="A0AA35UHD5"/>
<protein>
    <submittedName>
        <fullName evidence="2">Hint domain-containing protein</fullName>
    </submittedName>
</protein>
<dbReference type="InterPro" id="IPR036844">
    <property type="entry name" value="Hint_dom_sf"/>
</dbReference>
<dbReference type="Pfam" id="PF13403">
    <property type="entry name" value="Hint_2"/>
    <property type="match status" value="1"/>
</dbReference>
<dbReference type="SUPFAM" id="SSF51294">
    <property type="entry name" value="Hedgehog/intein (Hint) domain"/>
    <property type="match status" value="1"/>
</dbReference>
<dbReference type="EMBL" id="CATKSH010000004">
    <property type="protein sequence ID" value="CAI9120084.1"/>
    <property type="molecule type" value="Genomic_DNA"/>
</dbReference>
<evidence type="ECO:0000259" key="1">
    <source>
        <dbReference type="Pfam" id="PF13403"/>
    </source>
</evidence>
<gene>
    <name evidence="2" type="ORF">LMG32879_000913</name>
</gene>
<dbReference type="InterPro" id="IPR028992">
    <property type="entry name" value="Hedgehog/Intein_dom"/>
</dbReference>
<evidence type="ECO:0000313" key="2">
    <source>
        <dbReference type="EMBL" id="CAI9120084.1"/>
    </source>
</evidence>
<comment type="caution">
    <text evidence="2">The sequence shown here is derived from an EMBL/GenBank/DDBJ whole genome shotgun (WGS) entry which is preliminary data.</text>
</comment>
<feature type="domain" description="Hedgehog/Intein (Hint)" evidence="1">
    <location>
        <begin position="32"/>
        <end position="171"/>
    </location>
</feature>
<accession>A0AA35UHD5</accession>
<dbReference type="Gene3D" id="2.170.16.10">
    <property type="entry name" value="Hedgehog/Intein (Hint) domain"/>
    <property type="match status" value="1"/>
</dbReference>
<keyword evidence="3" id="KW-1185">Reference proteome</keyword>
<dbReference type="Proteomes" id="UP001176960">
    <property type="component" value="Unassembled WGS sequence"/>
</dbReference>
<evidence type="ECO:0000313" key="3">
    <source>
        <dbReference type="Proteomes" id="UP001176960"/>
    </source>
</evidence>
<dbReference type="RefSeq" id="WP_289842034.1">
    <property type="nucleotide sequence ID" value="NZ_CATKSH010000004.1"/>
</dbReference>
<proteinExistence type="predicted"/>
<name>A0AA35UHD5_9PROT</name>
<sequence length="379" mass="41637">MTISIKGNPFGYHHHHHEHCCPAHHHHGCHPICFLENAMIRTPSGDVAIQELAIGDEVVAYVEGRAQSRSVVWAGKGHVKVRAGLPDDEAGYPIRILVNAISEGVPYKDLLVTPEHCFFFDGGFVPARMLVNGRSVFYDRSVSAYDYFHVETREHSIIMADGMLTESYLDTGNRDAMSQNHNVVVRLSAGPRRSWADDAAAPLVVERDAVEPLYRRIENRAVEAGLEAIDAPVLTTQDADMHLVTDQGQVILRTREAGNRVMFTIAPGIETVRIVSRTSRPSDVTGPFLNDRRQLGVLVGEITLFDSGEASTLDRHLQEPQARGWDVVEGTPCRWTNGDAWVSLGDRAPGSVGLLAIEVLAAGPYLEAEARPEPVAVYA</sequence>
<organism evidence="2 3">
    <name type="scientific">Brytella acorum</name>
    <dbReference type="NCBI Taxonomy" id="2959299"/>
    <lineage>
        <taxon>Bacteria</taxon>
        <taxon>Pseudomonadati</taxon>
        <taxon>Pseudomonadota</taxon>
        <taxon>Alphaproteobacteria</taxon>
        <taxon>Acetobacterales</taxon>
        <taxon>Acetobacteraceae</taxon>
        <taxon>Brytella</taxon>
    </lineage>
</organism>